<gene>
    <name evidence="3" type="ORF">CDAUBV1_LOCUS11724</name>
</gene>
<dbReference type="AlphaFoldDB" id="A0AAV2TN68"/>
<comment type="subunit">
    <text evidence="1">Homodimer.</text>
</comment>
<dbReference type="Pfam" id="PF00043">
    <property type="entry name" value="GST_C"/>
    <property type="match status" value="1"/>
</dbReference>
<dbReference type="Gene3D" id="1.20.1050.10">
    <property type="match status" value="1"/>
</dbReference>
<comment type="caution">
    <text evidence="3">The sequence shown here is derived from an EMBL/GenBank/DDBJ whole genome shotgun (WGS) entry which is preliminary data.</text>
</comment>
<accession>A0AAV2TN68</accession>
<organism evidence="3 4">
    <name type="scientific">Calicophoron daubneyi</name>
    <name type="common">Rumen fluke</name>
    <name type="synonym">Paramphistomum daubneyi</name>
    <dbReference type="NCBI Taxonomy" id="300641"/>
    <lineage>
        <taxon>Eukaryota</taxon>
        <taxon>Metazoa</taxon>
        <taxon>Spiralia</taxon>
        <taxon>Lophotrochozoa</taxon>
        <taxon>Platyhelminthes</taxon>
        <taxon>Trematoda</taxon>
        <taxon>Digenea</taxon>
        <taxon>Plagiorchiida</taxon>
        <taxon>Pronocephalata</taxon>
        <taxon>Paramphistomoidea</taxon>
        <taxon>Paramphistomidae</taxon>
        <taxon>Calicophoron</taxon>
    </lineage>
</organism>
<reference evidence="3" key="1">
    <citation type="submission" date="2024-06" db="EMBL/GenBank/DDBJ databases">
        <authorList>
            <person name="Liu X."/>
            <person name="Lenzi L."/>
            <person name="Haldenby T S."/>
            <person name="Uol C."/>
        </authorList>
    </citation>
    <scope>NUCLEOTIDE SEQUENCE</scope>
</reference>
<dbReference type="SUPFAM" id="SSF47616">
    <property type="entry name" value="GST C-terminal domain-like"/>
    <property type="match status" value="1"/>
</dbReference>
<name>A0AAV2TN68_CALDB</name>
<protein>
    <recommendedName>
        <fullName evidence="2">Glutathione S-transferase C-terminal domain-containing protein</fullName>
    </recommendedName>
</protein>
<dbReference type="PANTHER" id="PTHR44490">
    <property type="entry name" value="EUKARYOTIC TRANSLATION ELONGATION FACTOR 1 EPSILON-1"/>
    <property type="match status" value="1"/>
</dbReference>
<feature type="domain" description="Glutathione S-transferase C-terminal" evidence="2">
    <location>
        <begin position="107"/>
        <end position="169"/>
    </location>
</feature>
<dbReference type="GO" id="GO:0005634">
    <property type="term" value="C:nucleus"/>
    <property type="evidence" value="ECO:0007669"/>
    <property type="project" value="TreeGrafter"/>
</dbReference>
<sequence length="186" mass="20847">MAVGHKAHLSFQGSGRGLPRQRISRLRNAVYSHPVLQLWQGDLGLLPATDSQTHVVGVGRCDMTADDVEFLASVTEKLKARDVDEQALTYQFLEWKAQKLNDNPDVKQLLARLKEVDTHLVSSTFLCGERLTAVDILLTKTLGQFLCNLSFQEKESIGNVLRWYNQVASESGSSPRVIFQRMALYS</sequence>
<dbReference type="EMBL" id="CAXLJL010000390">
    <property type="protein sequence ID" value="CAL5137411.1"/>
    <property type="molecule type" value="Genomic_DNA"/>
</dbReference>
<dbReference type="PANTHER" id="PTHR44490:SF1">
    <property type="entry name" value="EUKARYOTIC TRANSLATION ELONGATION FACTOR 1 EPSILON-1"/>
    <property type="match status" value="1"/>
</dbReference>
<evidence type="ECO:0000313" key="4">
    <source>
        <dbReference type="Proteomes" id="UP001497525"/>
    </source>
</evidence>
<dbReference type="GO" id="GO:0017101">
    <property type="term" value="C:aminoacyl-tRNA synthetase multienzyme complex"/>
    <property type="evidence" value="ECO:0007669"/>
    <property type="project" value="InterPro"/>
</dbReference>
<evidence type="ECO:0000256" key="1">
    <source>
        <dbReference type="ARBA" id="ARBA00011738"/>
    </source>
</evidence>
<dbReference type="InterPro" id="IPR036282">
    <property type="entry name" value="Glutathione-S-Trfase_C_sf"/>
</dbReference>
<dbReference type="GO" id="GO:0005737">
    <property type="term" value="C:cytoplasm"/>
    <property type="evidence" value="ECO:0007669"/>
    <property type="project" value="TreeGrafter"/>
</dbReference>
<dbReference type="InterPro" id="IPR004046">
    <property type="entry name" value="GST_C"/>
</dbReference>
<evidence type="ECO:0000259" key="2">
    <source>
        <dbReference type="Pfam" id="PF00043"/>
    </source>
</evidence>
<dbReference type="GO" id="GO:0043517">
    <property type="term" value="P:positive regulation of DNA damage response, signal transduction by p53 class mediator"/>
    <property type="evidence" value="ECO:0007669"/>
    <property type="project" value="InterPro"/>
</dbReference>
<dbReference type="Proteomes" id="UP001497525">
    <property type="component" value="Unassembled WGS sequence"/>
</dbReference>
<proteinExistence type="predicted"/>
<dbReference type="InterPro" id="IPR042450">
    <property type="entry name" value="EEF1E1"/>
</dbReference>
<evidence type="ECO:0000313" key="3">
    <source>
        <dbReference type="EMBL" id="CAL5137411.1"/>
    </source>
</evidence>